<evidence type="ECO:0000313" key="2">
    <source>
        <dbReference type="Proteomes" id="UP000886787"/>
    </source>
</evidence>
<dbReference type="AlphaFoldDB" id="A0A9D0ZG92"/>
<proteinExistence type="predicted"/>
<reference evidence="1" key="2">
    <citation type="journal article" date="2021" name="PeerJ">
        <title>Extensive microbial diversity within the chicken gut microbiome revealed by metagenomics and culture.</title>
        <authorList>
            <person name="Gilroy R."/>
            <person name="Ravi A."/>
            <person name="Getino M."/>
            <person name="Pursley I."/>
            <person name="Horton D.L."/>
            <person name="Alikhan N.F."/>
            <person name="Baker D."/>
            <person name="Gharbi K."/>
            <person name="Hall N."/>
            <person name="Watson M."/>
            <person name="Adriaenssens E.M."/>
            <person name="Foster-Nyarko E."/>
            <person name="Jarju S."/>
            <person name="Secka A."/>
            <person name="Antonio M."/>
            <person name="Oren A."/>
            <person name="Chaudhuri R.R."/>
            <person name="La Ragione R."/>
            <person name="Hildebrand F."/>
            <person name="Pallen M.J."/>
        </authorList>
    </citation>
    <scope>NUCLEOTIDE SEQUENCE</scope>
    <source>
        <strain evidence="1">ChiSjej1B19-3389</strain>
    </source>
</reference>
<protein>
    <submittedName>
        <fullName evidence="1">Uncharacterized protein</fullName>
    </submittedName>
</protein>
<reference evidence="1" key="1">
    <citation type="submission" date="2020-10" db="EMBL/GenBank/DDBJ databases">
        <authorList>
            <person name="Gilroy R."/>
        </authorList>
    </citation>
    <scope>NUCLEOTIDE SEQUENCE</scope>
    <source>
        <strain evidence="1">ChiSjej1B19-3389</strain>
    </source>
</reference>
<organism evidence="1 2">
    <name type="scientific">Candidatus Scatavimonas merdigallinarum</name>
    <dbReference type="NCBI Taxonomy" id="2840914"/>
    <lineage>
        <taxon>Bacteria</taxon>
        <taxon>Bacillati</taxon>
        <taxon>Bacillota</taxon>
        <taxon>Clostridia</taxon>
        <taxon>Eubacteriales</taxon>
        <taxon>Oscillospiraceae</taxon>
        <taxon>Oscillospiraceae incertae sedis</taxon>
        <taxon>Candidatus Scatavimonas</taxon>
    </lineage>
</organism>
<name>A0A9D0ZG92_9FIRM</name>
<accession>A0A9D0ZG92</accession>
<gene>
    <name evidence="1" type="ORF">IAD32_02010</name>
</gene>
<evidence type="ECO:0000313" key="1">
    <source>
        <dbReference type="EMBL" id="HIQ80043.1"/>
    </source>
</evidence>
<dbReference type="Proteomes" id="UP000886787">
    <property type="component" value="Unassembled WGS sequence"/>
</dbReference>
<comment type="caution">
    <text evidence="1">The sequence shown here is derived from an EMBL/GenBank/DDBJ whole genome shotgun (WGS) entry which is preliminary data.</text>
</comment>
<sequence>MKELEKRYKKNNRLDSHKKRVYNGKFRIYKTGGKAQFKQIHTNQTGAKGGVDKRAGKIQKKTWHKYEAPGTEESIE</sequence>
<dbReference type="EMBL" id="DVFW01000014">
    <property type="protein sequence ID" value="HIQ80043.1"/>
    <property type="molecule type" value="Genomic_DNA"/>
</dbReference>